<comment type="caution">
    <text evidence="8">The sequence shown here is derived from an EMBL/GenBank/DDBJ whole genome shotgun (WGS) entry which is preliminary data.</text>
</comment>
<keyword evidence="3" id="KW-1003">Cell membrane</keyword>
<evidence type="ECO:0000256" key="3">
    <source>
        <dbReference type="ARBA" id="ARBA00022475"/>
    </source>
</evidence>
<evidence type="ECO:0000256" key="1">
    <source>
        <dbReference type="ARBA" id="ARBA00004651"/>
    </source>
</evidence>
<dbReference type="RefSeq" id="WP_132287678.1">
    <property type="nucleotide sequence ID" value="NZ_SKBM01000007.1"/>
</dbReference>
<dbReference type="EMBL" id="SKBM01000007">
    <property type="protein sequence ID" value="TCZ63645.1"/>
    <property type="molecule type" value="Genomic_DNA"/>
</dbReference>
<name>A0A4R4DRH3_9PROT</name>
<dbReference type="AlphaFoldDB" id="A0A4R4DRH3"/>
<keyword evidence="8" id="KW-0966">Cell projection</keyword>
<dbReference type="PANTHER" id="PTHR34040">
    <property type="entry name" value="FLAGELLAR BIOSYNTHETIC PROTEIN FLIQ"/>
    <property type="match status" value="1"/>
</dbReference>
<keyword evidence="9" id="KW-1185">Reference proteome</keyword>
<evidence type="ECO:0000256" key="7">
    <source>
        <dbReference type="SAM" id="Phobius"/>
    </source>
</evidence>
<keyword evidence="4 7" id="KW-0812">Transmembrane</keyword>
<feature type="transmembrane region" description="Helical" evidence="7">
    <location>
        <begin position="55"/>
        <end position="77"/>
    </location>
</feature>
<evidence type="ECO:0000256" key="6">
    <source>
        <dbReference type="ARBA" id="ARBA00023136"/>
    </source>
</evidence>
<dbReference type="InterPro" id="IPR002191">
    <property type="entry name" value="Bac_export_3"/>
</dbReference>
<dbReference type="PRINTS" id="PR00952">
    <property type="entry name" value="TYPE3IMQPROT"/>
</dbReference>
<evidence type="ECO:0000313" key="8">
    <source>
        <dbReference type="EMBL" id="TCZ63645.1"/>
    </source>
</evidence>
<sequence length="92" mass="9557">MTEDPTAAAVREALWLALHLAAPPLLAMLAIGLVVSVLQAVTQIQEASLAFLPKLLVMAVVLLVLGPGMIVAMQGYAALLFDRIVALGGAPR</sequence>
<dbReference type="PIRSF" id="PIRSF004669">
    <property type="entry name" value="FliQ"/>
    <property type="match status" value="1"/>
</dbReference>
<reference evidence="8 9" key="1">
    <citation type="submission" date="2019-03" db="EMBL/GenBank/DDBJ databases">
        <title>Paracraurococcus aquatilis NE82 genome sequence.</title>
        <authorList>
            <person name="Zhao Y."/>
            <person name="Du Z."/>
        </authorList>
    </citation>
    <scope>NUCLEOTIDE SEQUENCE [LARGE SCALE GENOMIC DNA]</scope>
    <source>
        <strain evidence="8 9">NE82</strain>
    </source>
</reference>
<keyword evidence="6 7" id="KW-0472">Membrane</keyword>
<accession>A0A4R4DRH3</accession>
<dbReference type="Pfam" id="PF01313">
    <property type="entry name" value="Bac_export_3"/>
    <property type="match status" value="1"/>
</dbReference>
<feature type="transmembrane region" description="Helical" evidence="7">
    <location>
        <begin position="13"/>
        <end position="35"/>
    </location>
</feature>
<evidence type="ECO:0000256" key="2">
    <source>
        <dbReference type="ARBA" id="ARBA00006156"/>
    </source>
</evidence>
<evidence type="ECO:0000313" key="9">
    <source>
        <dbReference type="Proteomes" id="UP000295023"/>
    </source>
</evidence>
<dbReference type="PANTHER" id="PTHR34040:SF2">
    <property type="entry name" value="FLAGELLAR BIOSYNTHETIC PROTEIN FLIQ"/>
    <property type="match status" value="1"/>
</dbReference>
<keyword evidence="8" id="KW-0969">Cilium</keyword>
<protein>
    <submittedName>
        <fullName evidence="8">Flagellar type III secretion system protein FliQ</fullName>
    </submittedName>
</protein>
<keyword evidence="5 7" id="KW-1133">Transmembrane helix</keyword>
<keyword evidence="8" id="KW-0282">Flagellum</keyword>
<dbReference type="GO" id="GO:0005886">
    <property type="term" value="C:plasma membrane"/>
    <property type="evidence" value="ECO:0007669"/>
    <property type="project" value="UniProtKB-SubCell"/>
</dbReference>
<dbReference type="GO" id="GO:0009306">
    <property type="term" value="P:protein secretion"/>
    <property type="evidence" value="ECO:0007669"/>
    <property type="project" value="InterPro"/>
</dbReference>
<evidence type="ECO:0000256" key="4">
    <source>
        <dbReference type="ARBA" id="ARBA00022692"/>
    </source>
</evidence>
<comment type="subcellular location">
    <subcellularLocation>
        <location evidence="1">Cell membrane</location>
        <topology evidence="1">Multi-pass membrane protein</topology>
    </subcellularLocation>
</comment>
<organism evidence="8 9">
    <name type="scientific">Roseicella aquatilis</name>
    <dbReference type="NCBI Taxonomy" id="2527868"/>
    <lineage>
        <taxon>Bacteria</taxon>
        <taxon>Pseudomonadati</taxon>
        <taxon>Pseudomonadota</taxon>
        <taxon>Alphaproteobacteria</taxon>
        <taxon>Acetobacterales</taxon>
        <taxon>Roseomonadaceae</taxon>
        <taxon>Roseicella</taxon>
    </lineage>
</organism>
<dbReference type="Proteomes" id="UP000295023">
    <property type="component" value="Unassembled WGS sequence"/>
</dbReference>
<gene>
    <name evidence="8" type="primary">fliQ</name>
    <name evidence="8" type="ORF">EXY23_09680</name>
</gene>
<proteinExistence type="inferred from homology"/>
<comment type="similarity">
    <text evidence="2">Belongs to the FliQ/MopD/SpaQ family.</text>
</comment>
<evidence type="ECO:0000256" key="5">
    <source>
        <dbReference type="ARBA" id="ARBA00022989"/>
    </source>
</evidence>